<comment type="similarity">
    <text evidence="2">Belongs to the resistance-nodulation-cell division (RND) (TC 2.A.6) family. MmpL subfamily.</text>
</comment>
<dbReference type="PANTHER" id="PTHR33406:SF6">
    <property type="entry name" value="MEMBRANE PROTEIN YDGH-RELATED"/>
    <property type="match status" value="1"/>
</dbReference>
<feature type="transmembrane region" description="Helical" evidence="7">
    <location>
        <begin position="223"/>
        <end position="245"/>
    </location>
</feature>
<dbReference type="InterPro" id="IPR050545">
    <property type="entry name" value="Mycobact_MmpL"/>
</dbReference>
<dbReference type="Gene3D" id="1.20.1640.10">
    <property type="entry name" value="Multidrug efflux transporter AcrB transmembrane domain"/>
    <property type="match status" value="2"/>
</dbReference>
<name>A0AAP8PMV6_9STAP</name>
<reference evidence="9 10" key="1">
    <citation type="submission" date="2017-08" db="EMBL/GenBank/DDBJ databases">
        <title>Draft genome sequences of 64 type strains of genus Staph aureus.</title>
        <authorList>
            <person name="Cole K."/>
            <person name="Golubchik T."/>
            <person name="Russell J."/>
            <person name="Foster D."/>
            <person name="Llewelyn M."/>
            <person name="Wilson D."/>
            <person name="Crook D."/>
            <person name="Paul J."/>
        </authorList>
    </citation>
    <scope>NUCLEOTIDE SEQUENCE [LARGE SCALE GENOMIC DNA]</scope>
    <source>
        <strain evidence="9 10">NCTC 12101</strain>
    </source>
</reference>
<feature type="transmembrane region" description="Helical" evidence="7">
    <location>
        <begin position="711"/>
        <end position="732"/>
    </location>
</feature>
<keyword evidence="5 7" id="KW-1133">Transmembrane helix</keyword>
<evidence type="ECO:0000256" key="6">
    <source>
        <dbReference type="ARBA" id="ARBA00023136"/>
    </source>
</evidence>
<feature type="transmembrane region" description="Helical" evidence="7">
    <location>
        <begin position="298"/>
        <end position="323"/>
    </location>
</feature>
<feature type="transmembrane region" description="Helical" evidence="7">
    <location>
        <begin position="677"/>
        <end position="699"/>
    </location>
</feature>
<dbReference type="EMBL" id="PPQW01000068">
    <property type="protein sequence ID" value="PNZ66332.1"/>
    <property type="molecule type" value="Genomic_DNA"/>
</dbReference>
<comment type="subcellular location">
    <subcellularLocation>
        <location evidence="1">Cell membrane</location>
        <topology evidence="1">Multi-pass membrane protein</topology>
    </subcellularLocation>
</comment>
<dbReference type="PANTHER" id="PTHR33406">
    <property type="entry name" value="MEMBRANE PROTEIN MJ1562-RELATED"/>
    <property type="match status" value="1"/>
</dbReference>
<keyword evidence="4 7" id="KW-0812">Transmembrane</keyword>
<accession>A0AAP8PMV6</accession>
<dbReference type="RefSeq" id="WP_059107080.1">
    <property type="nucleotide sequence ID" value="NZ_AP024589.1"/>
</dbReference>
<dbReference type="PROSITE" id="PS50156">
    <property type="entry name" value="SSD"/>
    <property type="match status" value="2"/>
</dbReference>
<dbReference type="InterPro" id="IPR000731">
    <property type="entry name" value="SSD"/>
</dbReference>
<feature type="transmembrane region" description="Helical" evidence="7">
    <location>
        <begin position="273"/>
        <end position="292"/>
    </location>
</feature>
<keyword evidence="6 7" id="KW-0472">Membrane</keyword>
<feature type="transmembrane region" description="Helical" evidence="7">
    <location>
        <begin position="193"/>
        <end position="217"/>
    </location>
</feature>
<feature type="transmembrane region" description="Helical" evidence="7">
    <location>
        <begin position="753"/>
        <end position="774"/>
    </location>
</feature>
<dbReference type="InterPro" id="IPR004869">
    <property type="entry name" value="MMPL_dom"/>
</dbReference>
<sequence>MKTILKFKWPISIALIIIIVLSLIFAPNLSQLAQEKGDIEPPSDSTSVKYDEMLDDLGANNNSIVAVVQLDSPLSKDGDKDLENYIDKVKDVDGVDDVISPFAEDEVYDKIVSDDHKNIMLPIELSKNDAVNIASSIDDIDQNFKSVDLTSNELVNSDIDESTNEGLQMTEIVTVVLIIIILLIVFRSIVTPIIPLFIVGISYLFSSALIAFMVKYLDLPVSIYIQPFLVALLFGIGTDYCILLINRFKEELSSVDDVTTATYNTFTSGGKTILLCGLTIVLAFATLFFAKFDLFQSAVGIGIGVICLLVVIYTLLPLLMTLLGHKLFWPSKQTASHKDNKIWGKLNDFTQKYSFVTILAVLLICVPIIYFIPNDTTYDNTNEISDDYSSVKGLNIIKDKFALGEAFPVNVGIKDDDKLTTSEGISDLESLYKKLENIDGVKNVNTITRPTGEPIKQLSATYQLDEIQKNLTDANEGLNEVDNGLGEMNQQVQPLTQAEMVQALMMQGMQSPEAAGQSITQQASALSQGLTQAQQGIGQVTEGQEQLQQYLDDIANDDNVNDSGVYISNDMLKDDNMKEAIDQYSEDNGKFVRIDVDLDKNPYGKDAFKTVSQIKQTVNDEAKDSAFKDSTIEFGGITSINLDLENTINDDMVKIIALMSLLTFIALVIFKRSIIMPLYMIASILLTYYVSMSLGNLIFDDILQTKGILLVTPFFSLVILFALGIDYAIFLLNRFNEEADTQPIGAALHTAMTKMGTVIVTACIIIIGTIAALYTSGALTLMQIATILIIGLLIYNILILPLFIPAIVHSFGRGNWWPFPPKSKQ</sequence>
<feature type="domain" description="SSD" evidence="8">
    <location>
        <begin position="678"/>
        <end position="810"/>
    </location>
</feature>
<feature type="transmembrane region" description="Helical" evidence="7">
    <location>
        <begin position="353"/>
        <end position="372"/>
    </location>
</feature>
<dbReference type="GO" id="GO:0005886">
    <property type="term" value="C:plasma membrane"/>
    <property type="evidence" value="ECO:0007669"/>
    <property type="project" value="UniProtKB-SubCell"/>
</dbReference>
<dbReference type="SUPFAM" id="SSF82866">
    <property type="entry name" value="Multidrug efflux transporter AcrB transmembrane domain"/>
    <property type="match status" value="2"/>
</dbReference>
<protein>
    <submittedName>
        <fullName evidence="9">MMPL family transporter</fullName>
    </submittedName>
</protein>
<evidence type="ECO:0000259" key="8">
    <source>
        <dbReference type="PROSITE" id="PS50156"/>
    </source>
</evidence>
<keyword evidence="3" id="KW-1003">Cell membrane</keyword>
<evidence type="ECO:0000256" key="2">
    <source>
        <dbReference type="ARBA" id="ARBA00010157"/>
    </source>
</evidence>
<evidence type="ECO:0000256" key="3">
    <source>
        <dbReference type="ARBA" id="ARBA00022475"/>
    </source>
</evidence>
<feature type="transmembrane region" description="Helical" evidence="7">
    <location>
        <begin position="780"/>
        <end position="804"/>
    </location>
</feature>
<dbReference type="GeneID" id="64981161"/>
<comment type="caution">
    <text evidence="9">The sequence shown here is derived from an EMBL/GenBank/DDBJ whole genome shotgun (WGS) entry which is preliminary data.</text>
</comment>
<evidence type="ECO:0000313" key="9">
    <source>
        <dbReference type="EMBL" id="PNZ66332.1"/>
    </source>
</evidence>
<evidence type="ECO:0000256" key="5">
    <source>
        <dbReference type="ARBA" id="ARBA00022989"/>
    </source>
</evidence>
<evidence type="ECO:0000256" key="1">
    <source>
        <dbReference type="ARBA" id="ARBA00004651"/>
    </source>
</evidence>
<evidence type="ECO:0000313" key="10">
    <source>
        <dbReference type="Proteomes" id="UP000242470"/>
    </source>
</evidence>
<evidence type="ECO:0000256" key="7">
    <source>
        <dbReference type="SAM" id="Phobius"/>
    </source>
</evidence>
<feature type="transmembrane region" description="Helical" evidence="7">
    <location>
        <begin position="166"/>
        <end position="186"/>
    </location>
</feature>
<organism evidence="9 10">
    <name type="scientific">Staphylococcus auricularis</name>
    <dbReference type="NCBI Taxonomy" id="29379"/>
    <lineage>
        <taxon>Bacteria</taxon>
        <taxon>Bacillati</taxon>
        <taxon>Bacillota</taxon>
        <taxon>Bacilli</taxon>
        <taxon>Bacillales</taxon>
        <taxon>Staphylococcaceae</taxon>
        <taxon>Staphylococcus</taxon>
    </lineage>
</organism>
<gene>
    <name evidence="9" type="ORF">CD158_09065</name>
</gene>
<dbReference type="Proteomes" id="UP000242470">
    <property type="component" value="Unassembled WGS sequence"/>
</dbReference>
<evidence type="ECO:0000256" key="4">
    <source>
        <dbReference type="ARBA" id="ARBA00022692"/>
    </source>
</evidence>
<feature type="domain" description="SSD" evidence="8">
    <location>
        <begin position="196"/>
        <end position="323"/>
    </location>
</feature>
<dbReference type="AlphaFoldDB" id="A0AAP8PMV6"/>
<dbReference type="Pfam" id="PF03176">
    <property type="entry name" value="MMPL"/>
    <property type="match status" value="2"/>
</dbReference>
<proteinExistence type="inferred from homology"/>